<comment type="caution">
    <text evidence="1">The sequence shown here is derived from an EMBL/GenBank/DDBJ whole genome shotgun (WGS) entry which is preliminary data.</text>
</comment>
<dbReference type="Proteomes" id="UP001055879">
    <property type="component" value="Linkage Group LG01"/>
</dbReference>
<reference evidence="2" key="1">
    <citation type="journal article" date="2022" name="Mol. Ecol. Resour.">
        <title>The genomes of chicory, endive, great burdock and yacon provide insights into Asteraceae palaeo-polyploidization history and plant inulin production.</title>
        <authorList>
            <person name="Fan W."/>
            <person name="Wang S."/>
            <person name="Wang H."/>
            <person name="Wang A."/>
            <person name="Jiang F."/>
            <person name="Liu H."/>
            <person name="Zhao H."/>
            <person name="Xu D."/>
            <person name="Zhang Y."/>
        </authorList>
    </citation>
    <scope>NUCLEOTIDE SEQUENCE [LARGE SCALE GENOMIC DNA]</scope>
    <source>
        <strain evidence="2">cv. Niubang</strain>
    </source>
</reference>
<evidence type="ECO:0000313" key="2">
    <source>
        <dbReference type="Proteomes" id="UP001055879"/>
    </source>
</evidence>
<proteinExistence type="predicted"/>
<accession>A0ACB9FJF5</accession>
<name>A0ACB9FJF5_ARCLA</name>
<reference evidence="1 2" key="2">
    <citation type="journal article" date="2022" name="Mol. Ecol. Resour.">
        <title>The genomes of chicory, endive, great burdock and yacon provide insights into Asteraceae paleo-polyploidization history and plant inulin production.</title>
        <authorList>
            <person name="Fan W."/>
            <person name="Wang S."/>
            <person name="Wang H."/>
            <person name="Wang A."/>
            <person name="Jiang F."/>
            <person name="Liu H."/>
            <person name="Zhao H."/>
            <person name="Xu D."/>
            <person name="Zhang Y."/>
        </authorList>
    </citation>
    <scope>NUCLEOTIDE SEQUENCE [LARGE SCALE GENOMIC DNA]</scope>
    <source>
        <strain evidence="2">cv. Niubang</strain>
    </source>
</reference>
<sequence length="114" mass="12164">MTGGSLESPIDFVFPTTMKEVVEMFKTMCAHPCSPGEALARNANKTLACLVGPESEVASSGQPQGPSGLGVGNNSSDPTAFVDANECWFRALVDKEPRKGYFLSKHGTQKICRP</sequence>
<protein>
    <submittedName>
        <fullName evidence="1">Uncharacterized protein</fullName>
    </submittedName>
</protein>
<gene>
    <name evidence="1" type="ORF">L6452_02076</name>
</gene>
<organism evidence="1 2">
    <name type="scientific">Arctium lappa</name>
    <name type="common">Greater burdock</name>
    <name type="synonym">Lappa major</name>
    <dbReference type="NCBI Taxonomy" id="4217"/>
    <lineage>
        <taxon>Eukaryota</taxon>
        <taxon>Viridiplantae</taxon>
        <taxon>Streptophyta</taxon>
        <taxon>Embryophyta</taxon>
        <taxon>Tracheophyta</taxon>
        <taxon>Spermatophyta</taxon>
        <taxon>Magnoliopsida</taxon>
        <taxon>eudicotyledons</taxon>
        <taxon>Gunneridae</taxon>
        <taxon>Pentapetalae</taxon>
        <taxon>asterids</taxon>
        <taxon>campanulids</taxon>
        <taxon>Asterales</taxon>
        <taxon>Asteraceae</taxon>
        <taxon>Carduoideae</taxon>
        <taxon>Cardueae</taxon>
        <taxon>Arctiinae</taxon>
        <taxon>Arctium</taxon>
    </lineage>
</organism>
<evidence type="ECO:0000313" key="1">
    <source>
        <dbReference type="EMBL" id="KAI3770928.1"/>
    </source>
</evidence>
<keyword evidence="2" id="KW-1185">Reference proteome</keyword>
<dbReference type="EMBL" id="CM042047">
    <property type="protein sequence ID" value="KAI3770928.1"/>
    <property type="molecule type" value="Genomic_DNA"/>
</dbReference>